<evidence type="ECO:0000256" key="1">
    <source>
        <dbReference type="SAM" id="MobiDB-lite"/>
    </source>
</evidence>
<dbReference type="InterPro" id="IPR025447">
    <property type="entry name" value="DUF4192"/>
</dbReference>
<protein>
    <recommendedName>
        <fullName evidence="4">DUF4192 domain-containing protein</fullName>
    </recommendedName>
</protein>
<evidence type="ECO:0000313" key="3">
    <source>
        <dbReference type="Proteomes" id="UP001499974"/>
    </source>
</evidence>
<evidence type="ECO:0000313" key="2">
    <source>
        <dbReference type="EMBL" id="GAA4720621.1"/>
    </source>
</evidence>
<dbReference type="Proteomes" id="UP001499974">
    <property type="component" value="Unassembled WGS sequence"/>
</dbReference>
<proteinExistence type="predicted"/>
<feature type="region of interest" description="Disordered" evidence="1">
    <location>
        <begin position="1"/>
        <end position="25"/>
    </location>
</feature>
<keyword evidence="3" id="KW-1185">Reference proteome</keyword>
<dbReference type="EMBL" id="BAABKM010000005">
    <property type="protein sequence ID" value="GAA4720621.1"/>
    <property type="molecule type" value="Genomic_DNA"/>
</dbReference>
<reference evidence="3" key="1">
    <citation type="journal article" date="2019" name="Int. J. Syst. Evol. Microbiol.">
        <title>The Global Catalogue of Microorganisms (GCM) 10K type strain sequencing project: providing services to taxonomists for standard genome sequencing and annotation.</title>
        <authorList>
            <consortium name="The Broad Institute Genomics Platform"/>
            <consortium name="The Broad Institute Genome Sequencing Center for Infectious Disease"/>
            <person name="Wu L."/>
            <person name="Ma J."/>
        </authorList>
    </citation>
    <scope>NUCLEOTIDE SEQUENCE [LARGE SCALE GENOMIC DNA]</scope>
    <source>
        <strain evidence="3">JCM 18531</strain>
    </source>
</reference>
<organism evidence="2 3">
    <name type="scientific">Nocardioides conyzicola</name>
    <dbReference type="NCBI Taxonomy" id="1651781"/>
    <lineage>
        <taxon>Bacteria</taxon>
        <taxon>Bacillati</taxon>
        <taxon>Actinomycetota</taxon>
        <taxon>Actinomycetes</taxon>
        <taxon>Propionibacteriales</taxon>
        <taxon>Nocardioidaceae</taxon>
        <taxon>Nocardioides</taxon>
    </lineage>
</organism>
<gene>
    <name evidence="2" type="ORF">GCM10023349_45990</name>
</gene>
<dbReference type="Pfam" id="PF13830">
    <property type="entry name" value="DUF4192"/>
    <property type="match status" value="1"/>
</dbReference>
<accession>A0ABP8Y6P1</accession>
<sequence length="378" mass="40899">MQHRRNRSHLGNLSRASDSSRRPTFRAQASLLAGSPQARPQAVVIVGDGGERRRMTAHPTSPTTTLTARTPEDILAVVPVVLGFEPTESLVMLTFGSDPPFHARVDLPDELDQVAEMAGLLVDPACRQRVPRVFLVAYSDRDRFAEKALRMTARAFERSGVAVIDGLLTDGRRWSPVPGRAGVPADGVPYDLSAHPFAAQAVYDGRVVHASRERLAATLTADRDLVARVVPALAALTGDPAPALEEGAWARDLVLRHVRDRTAPADAEVARLLRGMLDLRVRDAAWSPLCRERAREHVTFWTDVVRRAPDPMVAAPAALLAFAAWQAGQGALAWCAVDRCVEADPGYSLAGLVAEVLTRAVPPDTWEGGFDWTAGMAV</sequence>
<name>A0ABP8Y6P1_9ACTN</name>
<evidence type="ECO:0008006" key="4">
    <source>
        <dbReference type="Google" id="ProtNLM"/>
    </source>
</evidence>
<comment type="caution">
    <text evidence="2">The sequence shown here is derived from an EMBL/GenBank/DDBJ whole genome shotgun (WGS) entry which is preliminary data.</text>
</comment>